<dbReference type="EMBL" id="AZCT01000011">
    <property type="protein sequence ID" value="KRK12066.1"/>
    <property type="molecule type" value="Genomic_DNA"/>
</dbReference>
<protein>
    <submittedName>
        <fullName evidence="2">Uncharacterized protein</fullName>
    </submittedName>
</protein>
<evidence type="ECO:0000313" key="2">
    <source>
        <dbReference type="EMBL" id="KRK12066.1"/>
    </source>
</evidence>
<gene>
    <name evidence="2" type="ORF">FD51_GL000662</name>
</gene>
<dbReference type="Proteomes" id="UP000051984">
    <property type="component" value="Unassembled WGS sequence"/>
</dbReference>
<feature type="transmembrane region" description="Helical" evidence="1">
    <location>
        <begin position="33"/>
        <end position="51"/>
    </location>
</feature>
<dbReference type="PATRIC" id="fig|1423816.3.peg.666"/>
<feature type="transmembrane region" description="Helical" evidence="1">
    <location>
        <begin position="121"/>
        <end position="139"/>
    </location>
</feature>
<organism evidence="2 3">
    <name type="scientific">Lacticaseibacillus zeae DSM 20178 = KCTC 3804</name>
    <dbReference type="NCBI Taxonomy" id="1423816"/>
    <lineage>
        <taxon>Bacteria</taxon>
        <taxon>Bacillati</taxon>
        <taxon>Bacillota</taxon>
        <taxon>Bacilli</taxon>
        <taxon>Lactobacillales</taxon>
        <taxon>Lactobacillaceae</taxon>
        <taxon>Lacticaseibacillus</taxon>
    </lineage>
</organism>
<dbReference type="AlphaFoldDB" id="A0A0R1EYM1"/>
<evidence type="ECO:0000313" key="3">
    <source>
        <dbReference type="Proteomes" id="UP000051984"/>
    </source>
</evidence>
<sequence length="295" mass="34637">MASQQATVANGSGWKNGCRYFLQRSYAMAQIDAINQVINLVSLVVLLFAIVKTYRQVRSLNLLDYIIMYLKYRQTIYEEMQKNPQIRQKQLLSIAVTLLIATFWVISSLQHLMAQWNFSNLLNAITTLGLLGLFLFQTWQTKHLNENNRYLTFANNYQRRHFDDVLHIFQKKLDEWTPQDDADQREWDRFHKLLERVKTEAQHNRRTAMFSDDLYALFDDKLLLHEGSEPLTFREKGILSYYVGYWDAGPYNDYTLGMLEDMDERERRIASRVVNVSMGLMAAGLIWVAVRQVVG</sequence>
<keyword evidence="1" id="KW-1133">Transmembrane helix</keyword>
<proteinExistence type="predicted"/>
<comment type="caution">
    <text evidence="2">The sequence shown here is derived from an EMBL/GenBank/DDBJ whole genome shotgun (WGS) entry which is preliminary data.</text>
</comment>
<feature type="transmembrane region" description="Helical" evidence="1">
    <location>
        <begin position="91"/>
        <end position="109"/>
    </location>
</feature>
<keyword evidence="1" id="KW-0472">Membrane</keyword>
<evidence type="ECO:0000256" key="1">
    <source>
        <dbReference type="SAM" id="Phobius"/>
    </source>
</evidence>
<reference evidence="2 3" key="1">
    <citation type="journal article" date="2015" name="Genome Announc.">
        <title>Expanding the biotechnology potential of lactobacilli through comparative genomics of 213 strains and associated genera.</title>
        <authorList>
            <person name="Sun Z."/>
            <person name="Harris H.M."/>
            <person name="McCann A."/>
            <person name="Guo C."/>
            <person name="Argimon S."/>
            <person name="Zhang W."/>
            <person name="Yang X."/>
            <person name="Jeffery I.B."/>
            <person name="Cooney J.C."/>
            <person name="Kagawa T.F."/>
            <person name="Liu W."/>
            <person name="Song Y."/>
            <person name="Salvetti E."/>
            <person name="Wrobel A."/>
            <person name="Rasinkangas P."/>
            <person name="Parkhill J."/>
            <person name="Rea M.C."/>
            <person name="O'Sullivan O."/>
            <person name="Ritari J."/>
            <person name="Douillard F.P."/>
            <person name="Paul Ross R."/>
            <person name="Yang R."/>
            <person name="Briner A.E."/>
            <person name="Felis G.E."/>
            <person name="de Vos W.M."/>
            <person name="Barrangou R."/>
            <person name="Klaenhammer T.R."/>
            <person name="Caufield P.W."/>
            <person name="Cui Y."/>
            <person name="Zhang H."/>
            <person name="O'Toole P.W."/>
        </authorList>
    </citation>
    <scope>NUCLEOTIDE SEQUENCE [LARGE SCALE GENOMIC DNA]</scope>
    <source>
        <strain evidence="2 3">DSM 20178</strain>
    </source>
</reference>
<feature type="transmembrane region" description="Helical" evidence="1">
    <location>
        <begin position="269"/>
        <end position="290"/>
    </location>
</feature>
<name>A0A0R1EYM1_LACZE</name>
<accession>A0A0R1EYM1</accession>
<keyword evidence="1" id="KW-0812">Transmembrane</keyword>